<evidence type="ECO:0000256" key="1">
    <source>
        <dbReference type="SAM" id="Coils"/>
    </source>
</evidence>
<protein>
    <submittedName>
        <fullName evidence="2">Uncharacterized protein</fullName>
    </submittedName>
</protein>
<keyword evidence="1" id="KW-0175">Coiled coil</keyword>
<reference evidence="2 3" key="1">
    <citation type="submission" date="2018-09" db="EMBL/GenBank/DDBJ databases">
        <title>Evolutionary history of phycoerythrin pigmentation in the water bloom-forming cyanobacterium Microcystis aeruginosa.</title>
        <authorList>
            <person name="Tanabe Y."/>
            <person name="Tanabe Y."/>
            <person name="Yamaguchi H."/>
        </authorList>
    </citation>
    <scope>NUCLEOTIDE SEQUENCE [LARGE SCALE GENOMIC DNA]</scope>
    <source>
        <strain evidence="2 3">NIES-2519</strain>
    </source>
</reference>
<dbReference type="AlphaFoldDB" id="A0A5A5RHP4"/>
<proteinExistence type="predicted"/>
<evidence type="ECO:0000313" key="2">
    <source>
        <dbReference type="EMBL" id="GCA72677.1"/>
    </source>
</evidence>
<comment type="caution">
    <text evidence="2">The sequence shown here is derived from an EMBL/GenBank/DDBJ whole genome shotgun (WGS) entry which is preliminary data.</text>
</comment>
<dbReference type="Proteomes" id="UP000323569">
    <property type="component" value="Unassembled WGS sequence"/>
</dbReference>
<dbReference type="EMBL" id="BHVO01000121">
    <property type="protein sequence ID" value="GCA72677.1"/>
    <property type="molecule type" value="Genomic_DNA"/>
</dbReference>
<name>A0A5A5RHP4_MICAE</name>
<evidence type="ECO:0000313" key="3">
    <source>
        <dbReference type="Proteomes" id="UP000323569"/>
    </source>
</evidence>
<gene>
    <name evidence="2" type="ORF">MiYa_04230</name>
</gene>
<feature type="coiled-coil region" evidence="1">
    <location>
        <begin position="20"/>
        <end position="50"/>
    </location>
</feature>
<sequence>MIAYWLRWWDESGNLLLWGSERIEQERKRVEQAERKVERMAAQLKAIGIDLEAE</sequence>
<organism evidence="2 3">
    <name type="scientific">Microcystis aeruginosa NIES-2519</name>
    <dbReference type="NCBI Taxonomy" id="2303981"/>
    <lineage>
        <taxon>Bacteria</taxon>
        <taxon>Bacillati</taxon>
        <taxon>Cyanobacteriota</taxon>
        <taxon>Cyanophyceae</taxon>
        <taxon>Oscillatoriophycideae</taxon>
        <taxon>Chroococcales</taxon>
        <taxon>Microcystaceae</taxon>
        <taxon>Microcystis</taxon>
    </lineage>
</organism>
<accession>A0A5A5RHP4</accession>